<reference evidence="1 2" key="1">
    <citation type="journal article" date="2010" name="DNA Res.">
        <title>Bacterial lifestyle in a deep-sea hydrothermal vent chimney revealed by the genome sequence of the thermophilic bacterium Deferribacter desulfuricans SSM1.</title>
        <authorList>
            <person name="Takaki Y."/>
            <person name="Shimamura S."/>
            <person name="Nakagawa S."/>
            <person name="Fukuhara Y."/>
            <person name="Horikawa H."/>
            <person name="Ankai A."/>
            <person name="Harada T."/>
            <person name="Hosoyama A."/>
            <person name="Oguchi A."/>
            <person name="Fukui S."/>
            <person name="Fujita N."/>
            <person name="Takami H."/>
            <person name="Takai K."/>
        </authorList>
    </citation>
    <scope>NUCLEOTIDE SEQUENCE [LARGE SCALE GENOMIC DNA]</scope>
    <source>
        <strain evidence="2">DSM 14783 / JCM 11476 / NBRC 101012 / SSM1</strain>
    </source>
</reference>
<keyword evidence="2" id="KW-1185">Reference proteome</keyword>
<dbReference type="STRING" id="639282.DEFDS_1025"/>
<dbReference type="Gene3D" id="3.40.50.300">
    <property type="entry name" value="P-loop containing nucleotide triphosphate hydrolases"/>
    <property type="match status" value="1"/>
</dbReference>
<dbReference type="PANTHER" id="PTHR30258">
    <property type="entry name" value="TYPE II SECRETION SYSTEM PROTEIN GSPE-RELATED"/>
    <property type="match status" value="1"/>
</dbReference>
<dbReference type="PANTHER" id="PTHR30258:SF2">
    <property type="entry name" value="COMG OPERON PROTEIN 1"/>
    <property type="match status" value="1"/>
</dbReference>
<protein>
    <submittedName>
        <fullName evidence="1">Uncharacterized protein</fullName>
    </submittedName>
</protein>
<dbReference type="RefSeq" id="WP_013007742.1">
    <property type="nucleotide sequence ID" value="NC_013939.1"/>
</dbReference>
<dbReference type="InterPro" id="IPR027417">
    <property type="entry name" value="P-loop_NTPase"/>
</dbReference>
<dbReference type="HOGENOM" id="CLU_532857_0_0_0"/>
<accession>D3PD22</accession>
<dbReference type="OrthoDB" id="9783370at2"/>
<proteinExistence type="predicted"/>
<dbReference type="SUPFAM" id="SSF52540">
    <property type="entry name" value="P-loop containing nucleoside triphosphate hydrolases"/>
    <property type="match status" value="1"/>
</dbReference>
<dbReference type="GO" id="GO:0016887">
    <property type="term" value="F:ATP hydrolysis activity"/>
    <property type="evidence" value="ECO:0007669"/>
    <property type="project" value="TreeGrafter"/>
</dbReference>
<dbReference type="eggNOG" id="COG2805">
    <property type="taxonomic scope" value="Bacteria"/>
</dbReference>
<evidence type="ECO:0000313" key="2">
    <source>
        <dbReference type="Proteomes" id="UP000001520"/>
    </source>
</evidence>
<dbReference type="GO" id="GO:0005886">
    <property type="term" value="C:plasma membrane"/>
    <property type="evidence" value="ECO:0007669"/>
    <property type="project" value="TreeGrafter"/>
</dbReference>
<dbReference type="KEGG" id="ddf:DEFDS_1025"/>
<dbReference type="AlphaFoldDB" id="D3PD22"/>
<name>D3PD22_DEFDS</name>
<sequence>MAKKIGELLVEKGVITKNQLDLALKRQSLTGEKLGYILVKLGFIDEEKFYTFLAEQYNVKKFDKDEFIIAKETQNYLSLKTVFEKGIIPIEKKDDKLLVGFSNFAILNSLNDIEFEAGCKVVPYLLPDNVVKKILSDFQNFPYGLKDYHFKSFRKYVLEKYGTYDIGISDLISLIDDLESEYNQIMFVDSSQPLIKKSNSIYKIDYKIIKHSEILKFIKEHVSDINKKKLINDNLIKFSLELNGKNYICSILKQKNKYSLILNPISKHIPDIMDFDLDPTVLKELISLRGGLYIIASPIGHGKTTFMSSLANYFSKNINKVILFLDEFILYDLSHDNSFIMQIEIGNDVDSLSEAVLLDNIINANLIFVSSVKNYKDFLYVLQMAEAGKKVFMAVDTPDITSAISYIISMIEVLKDVSIKERFANVLRLCIAQRLVNLKHSNKKLYLYEYLKMSLKMKRFIIDGAVLNINSQVKGSSDYIPIEKKFAELIQQRFLDKDDIFNYSLDYDLMKNYLKE</sequence>
<dbReference type="InterPro" id="IPR037257">
    <property type="entry name" value="T2SS_E_N_sf"/>
</dbReference>
<dbReference type="SUPFAM" id="SSF160246">
    <property type="entry name" value="EspE N-terminal domain-like"/>
    <property type="match status" value="1"/>
</dbReference>
<dbReference type="Proteomes" id="UP000001520">
    <property type="component" value="Chromosome"/>
</dbReference>
<gene>
    <name evidence="1" type="ordered locus">DEFDS_1025</name>
</gene>
<evidence type="ECO:0000313" key="1">
    <source>
        <dbReference type="EMBL" id="BAI80495.1"/>
    </source>
</evidence>
<organism evidence="1 2">
    <name type="scientific">Deferribacter desulfuricans (strain DSM 14783 / JCM 11476 / NBRC 101012 / SSM1)</name>
    <dbReference type="NCBI Taxonomy" id="639282"/>
    <lineage>
        <taxon>Bacteria</taxon>
        <taxon>Pseudomonadati</taxon>
        <taxon>Deferribacterota</taxon>
        <taxon>Deferribacteres</taxon>
        <taxon>Deferribacterales</taxon>
        <taxon>Deferribacteraceae</taxon>
        <taxon>Deferribacter</taxon>
    </lineage>
</organism>
<dbReference type="EMBL" id="AP011529">
    <property type="protein sequence ID" value="BAI80495.1"/>
    <property type="molecule type" value="Genomic_DNA"/>
</dbReference>